<organism evidence="1 2">
    <name type="scientific">Mumia zhuanghuii</name>
    <dbReference type="NCBI Taxonomy" id="2585211"/>
    <lineage>
        <taxon>Bacteria</taxon>
        <taxon>Bacillati</taxon>
        <taxon>Actinomycetota</taxon>
        <taxon>Actinomycetes</taxon>
        <taxon>Propionibacteriales</taxon>
        <taxon>Nocardioidaceae</taxon>
        <taxon>Mumia</taxon>
    </lineage>
</organism>
<dbReference type="AlphaFoldDB" id="A0A5C4MIJ5"/>
<evidence type="ECO:0000313" key="2">
    <source>
        <dbReference type="Proteomes" id="UP000306740"/>
    </source>
</evidence>
<protein>
    <submittedName>
        <fullName evidence="1">Uncharacterized protein</fullName>
    </submittedName>
</protein>
<comment type="caution">
    <text evidence="1">The sequence shown here is derived from an EMBL/GenBank/DDBJ whole genome shotgun (WGS) entry which is preliminary data.</text>
</comment>
<sequence>MARFPELTLQHQQRPQVLPCTGLRAVAPWEEPSLADRRWLRHGGMPSGAPLQAGRGSRRLDQRLLAAEKMQRWCARAAAD</sequence>
<reference evidence="1 2" key="1">
    <citation type="submission" date="2019-05" db="EMBL/GenBank/DDBJ databases">
        <title>Mumia sp. nov., isolated from the intestinal contents of plateau pika (Ochotona curzoniae) in the Qinghai-Tibet plateau of China.</title>
        <authorList>
            <person name="Tian Z."/>
        </authorList>
    </citation>
    <scope>NUCLEOTIDE SEQUENCE [LARGE SCALE GENOMIC DNA]</scope>
    <source>
        <strain evidence="2">527</strain>
    </source>
</reference>
<gene>
    <name evidence="1" type="ORF">FHE65_21700</name>
</gene>
<dbReference type="Proteomes" id="UP000306740">
    <property type="component" value="Unassembled WGS sequence"/>
</dbReference>
<evidence type="ECO:0000313" key="1">
    <source>
        <dbReference type="EMBL" id="TNC41846.1"/>
    </source>
</evidence>
<dbReference type="RefSeq" id="WP_139106577.1">
    <property type="nucleotide sequence ID" value="NZ_VDFR01000100.1"/>
</dbReference>
<dbReference type="OrthoDB" id="4371404at2"/>
<name>A0A5C4MIJ5_9ACTN</name>
<dbReference type="EMBL" id="VDFR01000100">
    <property type="protein sequence ID" value="TNC41846.1"/>
    <property type="molecule type" value="Genomic_DNA"/>
</dbReference>
<accession>A0A5C4MIJ5</accession>
<proteinExistence type="predicted"/>